<sequence length="859" mass="96116">MMIFKNIHKTTIIHYFILILCPIALYVPEWLGVLSSDPLMTSSTLLVNAPNFTQGGFLPGNPGWIDGCAGVFVEALGRLVSQDWLHGIIPWWNPYSGVGMPLAGEYQPAAFFLPFILYLALPNGLLMMKCTLQIIAGLSTYTLLKKIRLDARVALVGGLLYAFNGTYAWASDGPSEPLAFLPLALYGVERAREGRWGWLALGLAYLMLSGFPETAYLLGLLVLGWAILRFFQSSNKYIYTKAIIIGGFVAGFISSPQLLAFASYLPNANIGSHSYFNDTPLPHEAWSMLFFPYINGTFFYASQFDAWYALGGYCGVVLPFCAFLGLMGRKDRALRWVLCAFVVFIFGKQANIQPFVWFIDHIPEAAHTVFYRLCEPVVEACLIVLSCFALDDATRGEWRSHKNLFLVAFALILGFGYVLYLDMPMLHKIRPFSEGPISSHKYMLFSIIISVVELFLFFLFYKKRSSVKYIFSVLLFSNIILFAFPLLSARPERSLDKPFLEALRAETKGFQRFATLGPVEPNYGVYLNIPSLNFNAIPTPKNWIIRLKKDFGSGLDPVTFNGFFPSDENGNPFLLKPALSHPEVFEALGVSALVVPVNGMMVSPYALAGRAGGGHVLSPDKSQFIVDIAEWHGLWTQKILVQLGTYVHQSDGDLKVSFCSDQSCAHGVIALKDAQDNAFTAMTLDQPIPPAAKTLTFSLVGATRSVMLWGSFANGVMWPSLRFEPLSVHKNLTFVTRGAIGDLYRFQHPAPYFEADSSCSLQVQTRDKVSVLCSQPARLIRREFMMPGWRAFINNKPSFINETDDIFQEIMLPKGKSDVQFYFAPPYAKLSWFFCLIGVLALIGEFMRSCIWGKRKRFT</sequence>
<keyword evidence="1" id="KW-0812">Transmembrane</keyword>
<feature type="transmembrane region" description="Helical" evidence="1">
    <location>
        <begin position="109"/>
        <end position="128"/>
    </location>
</feature>
<feature type="transmembrane region" description="Helical" evidence="1">
    <location>
        <begin position="830"/>
        <end position="847"/>
    </location>
</feature>
<keyword evidence="1" id="KW-0472">Membrane</keyword>
<name>A0ABS5E655_9PROT</name>
<dbReference type="Proteomes" id="UP000677812">
    <property type="component" value="Unassembled WGS sequence"/>
</dbReference>
<feature type="transmembrane region" description="Helical" evidence="1">
    <location>
        <begin position="333"/>
        <end position="350"/>
    </location>
</feature>
<proteinExistence type="predicted"/>
<comment type="caution">
    <text evidence="2">The sequence shown here is derived from an EMBL/GenBank/DDBJ whole genome shotgun (WGS) entry which is preliminary data.</text>
</comment>
<organism evidence="2 3">
    <name type="scientific">Neokomagataea anthophila</name>
    <dbReference type="NCBI Taxonomy" id="2826925"/>
    <lineage>
        <taxon>Bacteria</taxon>
        <taxon>Pseudomonadati</taxon>
        <taxon>Pseudomonadota</taxon>
        <taxon>Alphaproteobacteria</taxon>
        <taxon>Acetobacterales</taxon>
        <taxon>Acetobacteraceae</taxon>
        <taxon>Neokomagataea</taxon>
    </lineage>
</organism>
<keyword evidence="3" id="KW-1185">Reference proteome</keyword>
<dbReference type="PANTHER" id="PTHR38454">
    <property type="entry name" value="INTEGRAL MEMBRANE PROTEIN-RELATED"/>
    <property type="match status" value="1"/>
</dbReference>
<evidence type="ECO:0000313" key="2">
    <source>
        <dbReference type="EMBL" id="MBR0559393.1"/>
    </source>
</evidence>
<evidence type="ECO:0000313" key="3">
    <source>
        <dbReference type="Proteomes" id="UP000677812"/>
    </source>
</evidence>
<dbReference type="InterPro" id="IPR018580">
    <property type="entry name" value="Uncharacterised_YfhO"/>
</dbReference>
<accession>A0ABS5E655</accession>
<feature type="transmembrane region" description="Helical" evidence="1">
    <location>
        <begin position="149"/>
        <end position="170"/>
    </location>
</feature>
<feature type="transmembrane region" description="Helical" evidence="1">
    <location>
        <begin position="12"/>
        <end position="31"/>
    </location>
</feature>
<feature type="transmembrane region" description="Helical" evidence="1">
    <location>
        <begin position="214"/>
        <end position="231"/>
    </location>
</feature>
<feature type="transmembrane region" description="Helical" evidence="1">
    <location>
        <begin position="243"/>
        <end position="265"/>
    </location>
</feature>
<dbReference type="EMBL" id="JAGRQH010000002">
    <property type="protein sequence ID" value="MBR0559393.1"/>
    <property type="molecule type" value="Genomic_DNA"/>
</dbReference>
<reference evidence="2 3" key="1">
    <citation type="submission" date="2021-04" db="EMBL/GenBank/DDBJ databases">
        <title>The complete genome sequence of Neokomagataea sp. TBRC 2177.</title>
        <authorList>
            <person name="Charoenyingcharoen P."/>
            <person name="Yukphan P."/>
        </authorList>
    </citation>
    <scope>NUCLEOTIDE SEQUENCE [LARGE SCALE GENOMIC DNA]</scope>
    <source>
        <strain evidence="2 3">TBRC 2177</strain>
    </source>
</reference>
<protein>
    <recommendedName>
        <fullName evidence="4">YfhO family protein</fullName>
    </recommendedName>
</protein>
<feature type="transmembrane region" description="Helical" evidence="1">
    <location>
        <begin position="467"/>
        <end position="487"/>
    </location>
</feature>
<evidence type="ECO:0008006" key="4">
    <source>
        <dbReference type="Google" id="ProtNLM"/>
    </source>
</evidence>
<feature type="transmembrane region" description="Helical" evidence="1">
    <location>
        <begin position="441"/>
        <end position="460"/>
    </location>
</feature>
<feature type="transmembrane region" description="Helical" evidence="1">
    <location>
        <begin position="370"/>
        <end position="391"/>
    </location>
</feature>
<feature type="transmembrane region" description="Helical" evidence="1">
    <location>
        <begin position="306"/>
        <end position="326"/>
    </location>
</feature>
<dbReference type="PANTHER" id="PTHR38454:SF1">
    <property type="entry name" value="INTEGRAL MEMBRANE PROTEIN"/>
    <property type="match status" value="1"/>
</dbReference>
<keyword evidence="1" id="KW-1133">Transmembrane helix</keyword>
<evidence type="ECO:0000256" key="1">
    <source>
        <dbReference type="SAM" id="Phobius"/>
    </source>
</evidence>
<gene>
    <name evidence="2" type="ORF">KB213_04895</name>
</gene>
<feature type="transmembrane region" description="Helical" evidence="1">
    <location>
        <begin position="403"/>
        <end position="421"/>
    </location>
</feature>